<dbReference type="InterPro" id="IPR006528">
    <property type="entry name" value="Phage_head_morphogenesis_dom"/>
</dbReference>
<dbReference type="STRING" id="1165689.SAMN02927914_00125"/>
<sequence length="266" mass="30297">MEANLTPVPPRDAIAALFARGQRLDPEFSWLDTWQAAHARSFTVAKSAGFDILDDIYKGLLKALSEGKTFRQFAAELTPLLQEKGWWGQQPAFDPLTGETRWSQLGSVRRLTTIFDVNMRVSYAAGHWTSFEQSKAERPFLRYVHLEGQEHPRPLHHIWHNTVLPIDHPWWNTHACPNGWNCHCTLQSLSQRDIDRLLREGEKLKFEPVAGVMRSYQNKRNGEITTVPDGIDPGWAYNPGKAGYIGVIEHDLARKTGASEWVRSTT</sequence>
<gene>
    <name evidence="2" type="ORF">SAMN02927914_00125</name>
</gene>
<dbReference type="Pfam" id="PF04233">
    <property type="entry name" value="Phage_Mu_F"/>
    <property type="match status" value="1"/>
</dbReference>
<dbReference type="EMBL" id="FMXM01000002">
    <property type="protein sequence ID" value="SDA39221.1"/>
    <property type="molecule type" value="Genomic_DNA"/>
</dbReference>
<feature type="domain" description="Phage head morphogenesis" evidence="1">
    <location>
        <begin position="55"/>
        <end position="186"/>
    </location>
</feature>
<accession>A0A1G5V001</accession>
<proteinExistence type="predicted"/>
<dbReference type="Proteomes" id="UP000198588">
    <property type="component" value="Unassembled WGS sequence"/>
</dbReference>
<dbReference type="AlphaFoldDB" id="A0A1G5V001"/>
<reference evidence="2 3" key="1">
    <citation type="submission" date="2016-10" db="EMBL/GenBank/DDBJ databases">
        <authorList>
            <person name="de Groot N.N."/>
        </authorList>
    </citation>
    <scope>NUCLEOTIDE SEQUENCE [LARGE SCALE GENOMIC DNA]</scope>
    <source>
        <strain evidence="2 3">CGMCC 1.12097</strain>
    </source>
</reference>
<evidence type="ECO:0000313" key="2">
    <source>
        <dbReference type="EMBL" id="SDA39221.1"/>
    </source>
</evidence>
<dbReference type="RefSeq" id="WP_091574702.1">
    <property type="nucleotide sequence ID" value="NZ_FMXM01000002.1"/>
</dbReference>
<organism evidence="2 3">
    <name type="scientific">Mesorhizobium qingshengii</name>
    <dbReference type="NCBI Taxonomy" id="1165689"/>
    <lineage>
        <taxon>Bacteria</taxon>
        <taxon>Pseudomonadati</taxon>
        <taxon>Pseudomonadota</taxon>
        <taxon>Alphaproteobacteria</taxon>
        <taxon>Hyphomicrobiales</taxon>
        <taxon>Phyllobacteriaceae</taxon>
        <taxon>Mesorhizobium</taxon>
    </lineage>
</organism>
<evidence type="ECO:0000313" key="3">
    <source>
        <dbReference type="Proteomes" id="UP000198588"/>
    </source>
</evidence>
<evidence type="ECO:0000259" key="1">
    <source>
        <dbReference type="Pfam" id="PF04233"/>
    </source>
</evidence>
<dbReference type="OrthoDB" id="9813502at2"/>
<protein>
    <submittedName>
        <fullName evidence="2">Phage Mu protein F like protein</fullName>
    </submittedName>
</protein>
<name>A0A1G5V001_9HYPH</name>